<dbReference type="FunFam" id="2.30.38.10:FF:000001">
    <property type="entry name" value="Non-ribosomal peptide synthetase PvdI"/>
    <property type="match status" value="1"/>
</dbReference>
<proteinExistence type="predicted"/>
<dbReference type="SUPFAM" id="SSF47336">
    <property type="entry name" value="ACP-like"/>
    <property type="match status" value="1"/>
</dbReference>
<evidence type="ECO:0000256" key="2">
    <source>
        <dbReference type="ARBA" id="ARBA00022450"/>
    </source>
</evidence>
<dbReference type="PROSITE" id="PS50075">
    <property type="entry name" value="CARRIER"/>
    <property type="match status" value="1"/>
</dbReference>
<protein>
    <submittedName>
        <fullName evidence="5">Amino acid adenylation domain-containing protein</fullName>
    </submittedName>
</protein>
<organism evidence="5 6">
    <name type="scientific">Allonocardiopsis opalescens</name>
    <dbReference type="NCBI Taxonomy" id="1144618"/>
    <lineage>
        <taxon>Bacteria</taxon>
        <taxon>Bacillati</taxon>
        <taxon>Actinomycetota</taxon>
        <taxon>Actinomycetes</taxon>
        <taxon>Streptosporangiales</taxon>
        <taxon>Allonocardiopsis</taxon>
    </lineage>
</organism>
<dbReference type="InterPro" id="IPR000873">
    <property type="entry name" value="AMP-dep_synth/lig_dom"/>
</dbReference>
<dbReference type="Gene3D" id="3.30.559.10">
    <property type="entry name" value="Chloramphenicol acetyltransferase-like domain"/>
    <property type="match status" value="1"/>
</dbReference>
<keyword evidence="3" id="KW-0597">Phosphoprotein</keyword>
<dbReference type="OrthoDB" id="2472181at2"/>
<dbReference type="InterPro" id="IPR006162">
    <property type="entry name" value="Ppantetheine_attach_site"/>
</dbReference>
<dbReference type="InterPro" id="IPR045851">
    <property type="entry name" value="AMP-bd_C_sf"/>
</dbReference>
<dbReference type="CDD" id="cd19531">
    <property type="entry name" value="LCL_NRPS-like"/>
    <property type="match status" value="1"/>
</dbReference>
<reference evidence="5 6" key="1">
    <citation type="submission" date="2018-03" db="EMBL/GenBank/DDBJ databases">
        <title>Genomic Encyclopedia of Archaeal and Bacterial Type Strains, Phase II (KMG-II): from individual species to whole genera.</title>
        <authorList>
            <person name="Goeker M."/>
        </authorList>
    </citation>
    <scope>NUCLEOTIDE SEQUENCE [LARGE SCALE GENOMIC DNA]</scope>
    <source>
        <strain evidence="5 6">DSM 45601</strain>
    </source>
</reference>
<gene>
    <name evidence="5" type="ORF">CLV72_10737</name>
</gene>
<dbReference type="EMBL" id="PVZC01000007">
    <property type="protein sequence ID" value="PRX96514.1"/>
    <property type="molecule type" value="Genomic_DNA"/>
</dbReference>
<dbReference type="CDD" id="cd05930">
    <property type="entry name" value="A_NRPS"/>
    <property type="match status" value="1"/>
</dbReference>
<keyword evidence="2" id="KW-0596">Phosphopantetheine</keyword>
<dbReference type="PANTHER" id="PTHR45527">
    <property type="entry name" value="NONRIBOSOMAL PEPTIDE SYNTHETASE"/>
    <property type="match status" value="1"/>
</dbReference>
<dbReference type="InterPro" id="IPR020806">
    <property type="entry name" value="PKS_PP-bd"/>
</dbReference>
<dbReference type="Pfam" id="PF13193">
    <property type="entry name" value="AMP-binding_C"/>
    <property type="match status" value="1"/>
</dbReference>
<dbReference type="SUPFAM" id="SSF52777">
    <property type="entry name" value="CoA-dependent acyltransferases"/>
    <property type="match status" value="2"/>
</dbReference>
<dbReference type="InterPro" id="IPR023213">
    <property type="entry name" value="CAT-like_dom_sf"/>
</dbReference>
<evidence type="ECO:0000313" key="5">
    <source>
        <dbReference type="EMBL" id="PRX96514.1"/>
    </source>
</evidence>
<dbReference type="InterPro" id="IPR009081">
    <property type="entry name" value="PP-bd_ACP"/>
</dbReference>
<evidence type="ECO:0000259" key="4">
    <source>
        <dbReference type="PROSITE" id="PS50075"/>
    </source>
</evidence>
<dbReference type="Gene3D" id="2.30.38.10">
    <property type="entry name" value="Luciferase, Domain 3"/>
    <property type="match status" value="1"/>
</dbReference>
<dbReference type="InterPro" id="IPR001242">
    <property type="entry name" value="Condensation_dom"/>
</dbReference>
<dbReference type="GO" id="GO:0043041">
    <property type="term" value="P:amino acid activation for nonribosomal peptide biosynthetic process"/>
    <property type="evidence" value="ECO:0007669"/>
    <property type="project" value="TreeGrafter"/>
</dbReference>
<comment type="cofactor">
    <cofactor evidence="1">
        <name>pantetheine 4'-phosphate</name>
        <dbReference type="ChEBI" id="CHEBI:47942"/>
    </cofactor>
</comment>
<dbReference type="RefSeq" id="WP_106249755.1">
    <property type="nucleotide sequence ID" value="NZ_PVZC01000007.1"/>
</dbReference>
<dbReference type="SMART" id="SM00823">
    <property type="entry name" value="PKS_PP"/>
    <property type="match status" value="1"/>
</dbReference>
<keyword evidence="6" id="KW-1185">Reference proteome</keyword>
<dbReference type="Proteomes" id="UP000237846">
    <property type="component" value="Unassembled WGS sequence"/>
</dbReference>
<dbReference type="InterPro" id="IPR020845">
    <property type="entry name" value="AMP-binding_CS"/>
</dbReference>
<dbReference type="PROSITE" id="PS00012">
    <property type="entry name" value="PHOSPHOPANTETHEINE"/>
    <property type="match status" value="1"/>
</dbReference>
<dbReference type="GO" id="GO:0031177">
    <property type="term" value="F:phosphopantetheine binding"/>
    <property type="evidence" value="ECO:0007669"/>
    <property type="project" value="InterPro"/>
</dbReference>
<dbReference type="InterPro" id="IPR025110">
    <property type="entry name" value="AMP-bd_C"/>
</dbReference>
<sequence length="1111" mass="120905">MSDLRERLGRLPLERRVRFLALLRSGEQNGAADVPVPRAPDAAVPLSHSQNLLWFLDRVAPGSAGYNVVLSFWLHGPLDAGALETALAAVVGRHEVLRTSLRESDDEPRQVVLDAVPVRLPVTPADGPDPAARTAHARTLADGLFAEPFDLEAGPLWRAGLIRVDQERHLFVFVVHHVVFDGPSAAVFTTELAEHYGAALAGRPAEAPTLPIQYGDFALWQRGRLTGPRLERLKGYWRERLRDAPLLDLPTDRPRPPEFTFRGTRLRAAVPAAAVDGAHRLARDLGVTPYTVYLAVLAALLRRYTQQDDLVIGCSTSVRGRAELDGLIGFFVNMLALRLDTGGDPSFTGLVRQADSVVKEGFAHVDLPFEQVVQTVAPVRDLSRSPLVQCCFLLPEQPHWVDMHGLSVRVEEPTSTTSKFDMTWQMYEAGEESAIVVEYCTDLFEAETVRMMQEHFTRLLTSALAAPDRPLSGLALLTAQERAELVEGWNGASAERPDTTLDRWFAEQAARTPDAVAVVAGEESMSYAELDARAARLAWTLRERGAERGRLVALCLPRGLDYPVAVLATLKAGAAFVPLDPTHPPERIAALVRDARPAVVVASAPGAWTDALGGAELVVLGAHESSGADRPAHGPEPTSSPGDLAYVLYTSGSTGTPKGVLIEHRNVVNFICTTRELFALSERDRVLAYAAYTFDVSVFEMFAALLTGARLHIALDTDRLDIERLQQLLEHDRISVIDLPPSVMALLEPERLTELRISFVGGEAFPGSLVNRWNRVSTFYNGYGPTECTVTMIVHECAGEWAASPPIGLPMANHVAHVLDERLEPVPYGVPGELVIGGAGLARGYLNRPELTREKFVPDPFGTVRGGRLYRTGDLVKRRRDGAIVFLGRLDRQIKIRGVRVEPGEVEAAAAGHPAVRGCHVVGYDDPRGQRHLVAYVEIPEADTGPEEVRAHLAAALPATLVPHYVVVLDRLPVTASGKIDTRALPAPDAAGGGVAAAVTEARTETEKILAEELFAPMLHLPAVDVTARFFELGGSSLQAAQIIAKIRRRFQVRVSVTDFFRDPTVAGIAALVDRARAERLDHDELLGLLDGLSDEEVERMAGDRVEGAGR</sequence>
<dbReference type="Gene3D" id="3.40.50.980">
    <property type="match status" value="2"/>
</dbReference>
<evidence type="ECO:0000256" key="1">
    <source>
        <dbReference type="ARBA" id="ARBA00001957"/>
    </source>
</evidence>
<dbReference type="InterPro" id="IPR010071">
    <property type="entry name" value="AA_adenyl_dom"/>
</dbReference>
<dbReference type="GO" id="GO:0003824">
    <property type="term" value="F:catalytic activity"/>
    <property type="evidence" value="ECO:0007669"/>
    <property type="project" value="InterPro"/>
</dbReference>
<dbReference type="SUPFAM" id="SSF56801">
    <property type="entry name" value="Acetyl-CoA synthetase-like"/>
    <property type="match status" value="1"/>
</dbReference>
<dbReference type="Pfam" id="PF00668">
    <property type="entry name" value="Condensation"/>
    <property type="match status" value="1"/>
</dbReference>
<comment type="caution">
    <text evidence="5">The sequence shown here is derived from an EMBL/GenBank/DDBJ whole genome shotgun (WGS) entry which is preliminary data.</text>
</comment>
<evidence type="ECO:0000313" key="6">
    <source>
        <dbReference type="Proteomes" id="UP000237846"/>
    </source>
</evidence>
<dbReference type="Gene3D" id="3.40.50.1820">
    <property type="entry name" value="alpha/beta hydrolase"/>
    <property type="match status" value="1"/>
</dbReference>
<dbReference type="FunFam" id="3.40.50.980:FF:000001">
    <property type="entry name" value="Non-ribosomal peptide synthetase"/>
    <property type="match status" value="1"/>
</dbReference>
<dbReference type="GO" id="GO:0044550">
    <property type="term" value="P:secondary metabolite biosynthetic process"/>
    <property type="evidence" value="ECO:0007669"/>
    <property type="project" value="TreeGrafter"/>
</dbReference>
<dbReference type="GO" id="GO:0005737">
    <property type="term" value="C:cytoplasm"/>
    <property type="evidence" value="ECO:0007669"/>
    <property type="project" value="TreeGrafter"/>
</dbReference>
<dbReference type="PROSITE" id="PS00455">
    <property type="entry name" value="AMP_BINDING"/>
    <property type="match status" value="1"/>
</dbReference>
<name>A0A2T0PYB7_9ACTN</name>
<dbReference type="GO" id="GO:0008610">
    <property type="term" value="P:lipid biosynthetic process"/>
    <property type="evidence" value="ECO:0007669"/>
    <property type="project" value="UniProtKB-ARBA"/>
</dbReference>
<dbReference type="AlphaFoldDB" id="A0A2T0PYB7"/>
<dbReference type="Gene3D" id="3.30.559.30">
    <property type="entry name" value="Nonribosomal peptide synthetase, condensation domain"/>
    <property type="match status" value="1"/>
</dbReference>
<dbReference type="Pfam" id="PF00501">
    <property type="entry name" value="AMP-binding"/>
    <property type="match status" value="1"/>
</dbReference>
<dbReference type="PANTHER" id="PTHR45527:SF1">
    <property type="entry name" value="FATTY ACID SYNTHASE"/>
    <property type="match status" value="1"/>
</dbReference>
<dbReference type="InterPro" id="IPR036736">
    <property type="entry name" value="ACP-like_sf"/>
</dbReference>
<dbReference type="NCBIfam" id="TIGR01733">
    <property type="entry name" value="AA-adenyl-dom"/>
    <property type="match status" value="1"/>
</dbReference>
<dbReference type="FunFam" id="3.40.50.12780:FF:000012">
    <property type="entry name" value="Non-ribosomal peptide synthetase"/>
    <property type="match status" value="1"/>
</dbReference>
<accession>A0A2T0PYB7</accession>
<evidence type="ECO:0000256" key="3">
    <source>
        <dbReference type="ARBA" id="ARBA00022553"/>
    </source>
</evidence>
<dbReference type="Pfam" id="PF00550">
    <property type="entry name" value="PP-binding"/>
    <property type="match status" value="1"/>
</dbReference>
<dbReference type="InterPro" id="IPR029058">
    <property type="entry name" value="AB_hydrolase_fold"/>
</dbReference>
<feature type="domain" description="Carrier" evidence="4">
    <location>
        <begin position="1000"/>
        <end position="1077"/>
    </location>
</feature>
<dbReference type="Gene3D" id="3.30.300.30">
    <property type="match status" value="1"/>
</dbReference>